<evidence type="ECO:0000313" key="1">
    <source>
        <dbReference type="EMBL" id="JAH15265.1"/>
    </source>
</evidence>
<reference evidence="1" key="1">
    <citation type="submission" date="2014-11" db="EMBL/GenBank/DDBJ databases">
        <authorList>
            <person name="Amaro Gonzalez C."/>
        </authorList>
    </citation>
    <scope>NUCLEOTIDE SEQUENCE</scope>
</reference>
<sequence length="17" mass="1912">MCYILSTGLGQPTNWLD</sequence>
<protein>
    <submittedName>
        <fullName evidence="1">Uncharacterized protein</fullName>
    </submittedName>
</protein>
<accession>A0A0E9QG22</accession>
<reference evidence="1" key="2">
    <citation type="journal article" date="2015" name="Fish Shellfish Immunol.">
        <title>Early steps in the European eel (Anguilla anguilla)-Vibrio vulnificus interaction in the gills: Role of the RtxA13 toxin.</title>
        <authorList>
            <person name="Callol A."/>
            <person name="Pajuelo D."/>
            <person name="Ebbesson L."/>
            <person name="Teles M."/>
            <person name="MacKenzie S."/>
            <person name="Amaro C."/>
        </authorList>
    </citation>
    <scope>NUCLEOTIDE SEQUENCE</scope>
</reference>
<organism evidence="1">
    <name type="scientific">Anguilla anguilla</name>
    <name type="common">European freshwater eel</name>
    <name type="synonym">Muraena anguilla</name>
    <dbReference type="NCBI Taxonomy" id="7936"/>
    <lineage>
        <taxon>Eukaryota</taxon>
        <taxon>Metazoa</taxon>
        <taxon>Chordata</taxon>
        <taxon>Craniata</taxon>
        <taxon>Vertebrata</taxon>
        <taxon>Euteleostomi</taxon>
        <taxon>Actinopterygii</taxon>
        <taxon>Neopterygii</taxon>
        <taxon>Teleostei</taxon>
        <taxon>Anguilliformes</taxon>
        <taxon>Anguillidae</taxon>
        <taxon>Anguilla</taxon>
    </lineage>
</organism>
<dbReference type="AlphaFoldDB" id="A0A0E9QG22"/>
<dbReference type="EMBL" id="GBXM01093312">
    <property type="protein sequence ID" value="JAH15265.1"/>
    <property type="molecule type" value="Transcribed_RNA"/>
</dbReference>
<proteinExistence type="predicted"/>
<name>A0A0E9QG22_ANGAN</name>